<feature type="disulfide bond" evidence="9">
    <location>
        <begin position="56"/>
        <end position="62"/>
    </location>
</feature>
<name>A0A6V7TIA2_MELEN</name>
<dbReference type="OrthoDB" id="6337871at2759"/>
<keyword evidence="5" id="KW-0378">Hydrolase</keyword>
<comment type="catalytic activity">
    <reaction evidence="1">
        <text>Hydrolysis of (1-&gt;4)-beta-linkages between N-acetylmuramic acid and N-acetyl-D-glucosamine residues in a peptidoglycan and between N-acetyl-D-glucosamine residues in chitodextrins.</text>
        <dbReference type="EC" id="3.2.1.17"/>
    </reaction>
</comment>
<feature type="active site" description="Proton donor" evidence="8">
    <location>
        <position position="59"/>
    </location>
</feature>
<evidence type="ECO:0000313" key="10">
    <source>
        <dbReference type="EMBL" id="CAD2123507.1"/>
    </source>
</evidence>
<dbReference type="PROSITE" id="PS51909">
    <property type="entry name" value="LYSOZYME_I"/>
    <property type="match status" value="1"/>
</dbReference>
<dbReference type="GO" id="GO:0042742">
    <property type="term" value="P:defense response to bacterium"/>
    <property type="evidence" value="ECO:0007669"/>
    <property type="project" value="UniProtKB-KW"/>
</dbReference>
<keyword evidence="4" id="KW-0081">Bacteriolytic enzyme</keyword>
<dbReference type="GO" id="GO:0031640">
    <property type="term" value="P:killing of cells of another organism"/>
    <property type="evidence" value="ECO:0007669"/>
    <property type="project" value="UniProtKB-KW"/>
</dbReference>
<protein>
    <recommendedName>
        <fullName evidence="2">lysozyme</fullName>
        <ecNumber evidence="2">3.2.1.17</ecNumber>
    </recommendedName>
</protein>
<keyword evidence="6 9" id="KW-1015">Disulfide bond</keyword>
<evidence type="ECO:0000256" key="1">
    <source>
        <dbReference type="ARBA" id="ARBA00000632"/>
    </source>
</evidence>
<dbReference type="Pfam" id="PF05497">
    <property type="entry name" value="Destabilase"/>
    <property type="match status" value="1"/>
</dbReference>
<dbReference type="InterPro" id="IPR008597">
    <property type="entry name" value="Invert_lysozyme"/>
</dbReference>
<feature type="disulfide bond" evidence="9">
    <location>
        <begin position="89"/>
        <end position="117"/>
    </location>
</feature>
<evidence type="ECO:0000256" key="9">
    <source>
        <dbReference type="PIRSR" id="PIRSR608597-3"/>
    </source>
</evidence>
<dbReference type="PANTHER" id="PTHR11195:SF13">
    <property type="entry name" value="INVERTEBRATE-TYPE LYSOZYME 2-RELATED"/>
    <property type="match status" value="1"/>
</dbReference>
<evidence type="ECO:0000256" key="4">
    <source>
        <dbReference type="ARBA" id="ARBA00022638"/>
    </source>
</evidence>
<dbReference type="GO" id="GO:0003796">
    <property type="term" value="F:lysozyme activity"/>
    <property type="evidence" value="ECO:0007669"/>
    <property type="project" value="UniProtKB-EC"/>
</dbReference>
<sequence>MLKLNQKFIKIPKIPSKSLKLKKMFALKALIPLMLFVIIKSQKAPVPNKKCLDCICFVESQCKALKCQWDDDAVSCGYLQIKLNYYKDCGTPDLKKGEKVEDGWQRCALNKDCAYKCMTNYMNRYFSLCKRPNASVCEKWSRIHNGGPNGCSAARTDIYWAKIKKCGAN</sequence>
<evidence type="ECO:0000256" key="3">
    <source>
        <dbReference type="ARBA" id="ARBA00022529"/>
    </source>
</evidence>
<evidence type="ECO:0000313" key="11">
    <source>
        <dbReference type="Proteomes" id="UP000580250"/>
    </source>
</evidence>
<feature type="active site" description="Nucleophile" evidence="8">
    <location>
        <position position="70"/>
    </location>
</feature>
<dbReference type="EMBL" id="CAJEWN010000002">
    <property type="protein sequence ID" value="CAD2123507.1"/>
    <property type="molecule type" value="Genomic_DNA"/>
</dbReference>
<accession>A0A6V7TIA2</accession>
<proteinExistence type="predicted"/>
<evidence type="ECO:0000256" key="2">
    <source>
        <dbReference type="ARBA" id="ARBA00012732"/>
    </source>
</evidence>
<evidence type="ECO:0000256" key="8">
    <source>
        <dbReference type="PIRSR" id="PIRSR608597-1"/>
    </source>
</evidence>
<feature type="disulfide bond" evidence="9">
    <location>
        <begin position="67"/>
        <end position="76"/>
    </location>
</feature>
<reference evidence="10 11" key="1">
    <citation type="submission" date="2020-08" db="EMBL/GenBank/DDBJ databases">
        <authorList>
            <person name="Koutsovoulos G."/>
            <person name="Danchin GJ E."/>
        </authorList>
    </citation>
    <scope>NUCLEOTIDE SEQUENCE [LARGE SCALE GENOMIC DNA]</scope>
</reference>
<dbReference type="EC" id="3.2.1.17" evidence="2"/>
<dbReference type="Gene3D" id="1.10.530.10">
    <property type="match status" value="1"/>
</dbReference>
<gene>
    <name evidence="10" type="ORF">MENT_LOCUS468</name>
</gene>
<comment type="caution">
    <text evidence="10">The sequence shown here is derived from an EMBL/GenBank/DDBJ whole genome shotgun (WGS) entry which is preliminary data.</text>
</comment>
<feature type="disulfide bond" evidence="9">
    <location>
        <begin position="51"/>
        <end position="137"/>
    </location>
</feature>
<organism evidence="10 11">
    <name type="scientific">Meloidogyne enterolobii</name>
    <name type="common">Root-knot nematode worm</name>
    <name type="synonym">Meloidogyne mayaguensis</name>
    <dbReference type="NCBI Taxonomy" id="390850"/>
    <lineage>
        <taxon>Eukaryota</taxon>
        <taxon>Metazoa</taxon>
        <taxon>Ecdysozoa</taxon>
        <taxon>Nematoda</taxon>
        <taxon>Chromadorea</taxon>
        <taxon>Rhabditida</taxon>
        <taxon>Tylenchina</taxon>
        <taxon>Tylenchomorpha</taxon>
        <taxon>Tylenchoidea</taxon>
        <taxon>Meloidogynidae</taxon>
        <taxon>Meloidogyninae</taxon>
        <taxon>Meloidogyne</taxon>
    </lineage>
</organism>
<dbReference type="PANTHER" id="PTHR11195">
    <property type="entry name" value="DESTABILASE-RELATED"/>
    <property type="match status" value="1"/>
</dbReference>
<dbReference type="Proteomes" id="UP000580250">
    <property type="component" value="Unassembled WGS sequence"/>
</dbReference>
<evidence type="ECO:0000256" key="7">
    <source>
        <dbReference type="ARBA" id="ARBA00023295"/>
    </source>
</evidence>
<keyword evidence="7" id="KW-0326">Glycosidase</keyword>
<feature type="disulfide bond" evidence="9">
    <location>
        <begin position="107"/>
        <end position="113"/>
    </location>
</feature>
<evidence type="ECO:0000256" key="6">
    <source>
        <dbReference type="ARBA" id="ARBA00023157"/>
    </source>
</evidence>
<dbReference type="AlphaFoldDB" id="A0A6V7TIA2"/>
<keyword evidence="3" id="KW-0929">Antimicrobial</keyword>
<evidence type="ECO:0000256" key="5">
    <source>
        <dbReference type="ARBA" id="ARBA00022801"/>
    </source>
</evidence>